<accession>A0A068LMY3</accession>
<evidence type="ECO:0000313" key="1">
    <source>
        <dbReference type="EMBL" id="AIE47856.1"/>
    </source>
</evidence>
<protein>
    <submittedName>
        <fullName evidence="1">Ie1</fullName>
    </submittedName>
</protein>
<organism evidence="1 2">
    <name type="scientific">Peridroma alphabaculovirus</name>
    <dbReference type="NCBI Taxonomy" id="1346829"/>
    <lineage>
        <taxon>Viruses</taxon>
        <taxon>Viruses incertae sedis</taxon>
        <taxon>Naldaviricetes</taxon>
        <taxon>Lefavirales</taxon>
        <taxon>Baculoviridae</taxon>
        <taxon>Alphabaculovirus</taxon>
    </lineage>
</organism>
<sequence>MQSRYQTYKNCEGNRTPSRKELGHFLAFHNAAPSTPEICDQVLDEEGFSDKNYNTLISNVDTINHGYDLSAQDFDTNFLETMLLEDIKPVLTEEPITPAPSGKKRKAKLATTTDAAPLLSSGKKKKIQVQIGDAVKDVAVDTHVPTKRGVGSSRKCLSYKRHCDEAAAVAAEDENSKLIGKIVAAEPADVSKLVGKTVAPDENAKLIGKIVTELPRDARPSEKEEDEDETPRAILKHKPRGRYVKKMHVLTTEKSDHVMPSTSSGSGNDEATNRLFKNIIDHHSDSEAKFENNRLFASHVLDNVFYMFTVTKPVGGGNGDDGRDPFSIQFVNCVHSIYNEYISHHMHHDRYVLVATLERYRFLISYQLLLDLEIDIPQQEQFCEKKLADTNRNRCYFEEIKDFAFLATVINFFNLDKVFVQGKISLLLASIGENKARSIYNTLSEMMADKSLFTLPFHMCRKEASEKTVKHEVPVYVSEIMKLTRNLYFKRVPNNRIKAPRSNLIDAVVESLGVWLRPREMRSSDFKDKNNFAYKYGSVVRLLYDVADKRVEKLYKVKKENGTVHLIESYLNACRDQPQSHSFILITTKSDERITIIKMGHEIVWITTVIQDVVVPDIIKGYRNYRHHIFNMSSSNRKEINNRHNGMINLVANYTSGLLTMEEVKTVALNNFTCNYEVRYYPVPGVDTVNEQ</sequence>
<gene>
    <name evidence="1" type="ORF">pesp130</name>
</gene>
<name>A0A068LMY3_9ABAC</name>
<evidence type="ECO:0000313" key="2">
    <source>
        <dbReference type="Proteomes" id="UP000203240"/>
    </source>
</evidence>
<dbReference type="Pfam" id="PF03430">
    <property type="entry name" value="TATR"/>
    <property type="match status" value="1"/>
</dbReference>
<dbReference type="Proteomes" id="UP000203240">
    <property type="component" value="Segment"/>
</dbReference>
<proteinExistence type="predicted"/>
<dbReference type="OrthoDB" id="4590at10239"/>
<dbReference type="GeneID" id="20004039"/>
<dbReference type="InterPro" id="IPR005092">
    <property type="entry name" value="TATR"/>
</dbReference>
<keyword evidence="2" id="KW-1185">Reference proteome</keyword>
<reference evidence="1 2" key="1">
    <citation type="journal article" date="2015" name="Genome Announc.">
        <title>A Distinct Group II Alphabaculovirus Isolated from a Peridroma Species.</title>
        <authorList>
            <person name="Rohrmann G.F."/>
            <person name="Erlandson M.A."/>
            <person name="Theilmann D.A."/>
        </authorList>
    </citation>
    <scope>NUCLEOTIDE SEQUENCE [LARGE SCALE GENOMIC DNA]</scope>
    <source>
        <strain evidence="1">GR_167</strain>
    </source>
</reference>
<dbReference type="RefSeq" id="YP_009049956.1">
    <property type="nucleotide sequence ID" value="NC_024625.1"/>
</dbReference>
<dbReference type="EMBL" id="KM009991">
    <property type="protein sequence ID" value="AIE47856.1"/>
    <property type="molecule type" value="Genomic_DNA"/>
</dbReference>